<dbReference type="Gramene" id="EOY31638">
    <property type="protein sequence ID" value="EOY31638"/>
    <property type="gene ID" value="TCM_038613"/>
</dbReference>
<name>A0A061GQG9_THECC</name>
<gene>
    <name evidence="1" type="ORF">TCM_038613</name>
</gene>
<dbReference type="AlphaFoldDB" id="A0A061GQG9"/>
<dbReference type="EMBL" id="CM001887">
    <property type="protein sequence ID" value="EOY31638.1"/>
    <property type="molecule type" value="Genomic_DNA"/>
</dbReference>
<sequence length="89" mass="10276">MVFGKTKSIEAQALKVFEWYEKTSTQKISMEKLIVFFSQNTREKDKEVYVRFLGSSLDILKLTSTLSIDNFKKTLASTIEICRQSCVEP</sequence>
<protein>
    <submittedName>
        <fullName evidence="1">Uncharacterized protein</fullName>
    </submittedName>
</protein>
<dbReference type="InParanoid" id="A0A061GQG9"/>
<keyword evidence="2" id="KW-1185">Reference proteome</keyword>
<dbReference type="Proteomes" id="UP000026915">
    <property type="component" value="Chromosome 9"/>
</dbReference>
<evidence type="ECO:0000313" key="2">
    <source>
        <dbReference type="Proteomes" id="UP000026915"/>
    </source>
</evidence>
<organism evidence="1 2">
    <name type="scientific">Theobroma cacao</name>
    <name type="common">Cacao</name>
    <name type="synonym">Cocoa</name>
    <dbReference type="NCBI Taxonomy" id="3641"/>
    <lineage>
        <taxon>Eukaryota</taxon>
        <taxon>Viridiplantae</taxon>
        <taxon>Streptophyta</taxon>
        <taxon>Embryophyta</taxon>
        <taxon>Tracheophyta</taxon>
        <taxon>Spermatophyta</taxon>
        <taxon>Magnoliopsida</taxon>
        <taxon>eudicotyledons</taxon>
        <taxon>Gunneridae</taxon>
        <taxon>Pentapetalae</taxon>
        <taxon>rosids</taxon>
        <taxon>malvids</taxon>
        <taxon>Malvales</taxon>
        <taxon>Malvaceae</taxon>
        <taxon>Byttnerioideae</taxon>
        <taxon>Theobroma</taxon>
    </lineage>
</organism>
<evidence type="ECO:0000313" key="1">
    <source>
        <dbReference type="EMBL" id="EOY31638.1"/>
    </source>
</evidence>
<accession>A0A061GQG9</accession>
<proteinExistence type="predicted"/>
<reference evidence="1 2" key="1">
    <citation type="journal article" date="2013" name="Genome Biol.">
        <title>The genome sequence of the most widely cultivated cacao type and its use to identify candidate genes regulating pod color.</title>
        <authorList>
            <person name="Motamayor J.C."/>
            <person name="Mockaitis K."/>
            <person name="Schmutz J."/>
            <person name="Haiminen N."/>
            <person name="Iii D.L."/>
            <person name="Cornejo O."/>
            <person name="Findley S.D."/>
            <person name="Zheng P."/>
            <person name="Utro F."/>
            <person name="Royaert S."/>
            <person name="Saski C."/>
            <person name="Jenkins J."/>
            <person name="Podicheti R."/>
            <person name="Zhao M."/>
            <person name="Scheffler B.E."/>
            <person name="Stack J.C."/>
            <person name="Feltus F.A."/>
            <person name="Mustiga G.M."/>
            <person name="Amores F."/>
            <person name="Phillips W."/>
            <person name="Marelli J.P."/>
            <person name="May G.D."/>
            <person name="Shapiro H."/>
            <person name="Ma J."/>
            <person name="Bustamante C.D."/>
            <person name="Schnell R.J."/>
            <person name="Main D."/>
            <person name="Gilbert D."/>
            <person name="Parida L."/>
            <person name="Kuhn D.N."/>
        </authorList>
    </citation>
    <scope>NUCLEOTIDE SEQUENCE [LARGE SCALE GENOMIC DNA]</scope>
    <source>
        <strain evidence="2">cv. Matina 1-6</strain>
    </source>
</reference>
<dbReference type="HOGENOM" id="CLU_2459236_0_0_1"/>